<accession>A0ABZ0VZD0</accession>
<reference evidence="1 2" key="1">
    <citation type="submission" date="2023-12" db="EMBL/GenBank/DDBJ databases">
        <title>Genome sequencing and assembly of bacterial species from a model synthetic community.</title>
        <authorList>
            <person name="Hogle S.L."/>
        </authorList>
    </citation>
    <scope>NUCLEOTIDE SEQUENCE [LARGE SCALE GENOMIC DNA]</scope>
    <source>
        <strain evidence="1 2">HAMBI_3031</strain>
    </source>
</reference>
<dbReference type="Proteomes" id="UP001325680">
    <property type="component" value="Chromosome"/>
</dbReference>
<dbReference type="EMBL" id="CP139960">
    <property type="protein sequence ID" value="WQD36307.1"/>
    <property type="molecule type" value="Genomic_DNA"/>
</dbReference>
<gene>
    <name evidence="1" type="ORF">U0035_11595</name>
</gene>
<sequence>MKKHFHINLNRIAATCKGNPLKASPIGILKEFFNYATPAEHTKAFDEFCRAALKQKYGWHRGSPGNALHYAEQLELLIEAAYLLHKDRQLYRNSLTQQQAATESAEYADALHYSKTFFSQAPLRKWKKWLHVFTMAAISQQSAADEMKPVTIYTFTSLITLLLQMAAVMVKNNG</sequence>
<proteinExistence type="predicted"/>
<dbReference type="RefSeq" id="WP_114789960.1">
    <property type="nucleotide sequence ID" value="NZ_CP139960.1"/>
</dbReference>
<protein>
    <submittedName>
        <fullName evidence="1">Uncharacterized protein</fullName>
    </submittedName>
</protein>
<name>A0ABZ0VZD0_9BACT</name>
<organism evidence="1 2">
    <name type="scientific">Niabella yanshanensis</name>
    <dbReference type="NCBI Taxonomy" id="577386"/>
    <lineage>
        <taxon>Bacteria</taxon>
        <taxon>Pseudomonadati</taxon>
        <taxon>Bacteroidota</taxon>
        <taxon>Chitinophagia</taxon>
        <taxon>Chitinophagales</taxon>
        <taxon>Chitinophagaceae</taxon>
        <taxon>Niabella</taxon>
    </lineage>
</organism>
<evidence type="ECO:0000313" key="2">
    <source>
        <dbReference type="Proteomes" id="UP001325680"/>
    </source>
</evidence>
<evidence type="ECO:0000313" key="1">
    <source>
        <dbReference type="EMBL" id="WQD36307.1"/>
    </source>
</evidence>
<keyword evidence="2" id="KW-1185">Reference proteome</keyword>